<keyword evidence="2" id="KW-1185">Reference proteome</keyword>
<dbReference type="HOGENOM" id="CLU_1106944_0_0_1"/>
<evidence type="ECO:0000313" key="2">
    <source>
        <dbReference type="Proteomes" id="UP000054032"/>
    </source>
</evidence>
<dbReference type="Proteomes" id="UP000054032">
    <property type="component" value="Unassembled WGS sequence"/>
</dbReference>
<name>W6ZB31_COCMI</name>
<dbReference type="RefSeq" id="XP_007692551.1">
    <property type="nucleotide sequence ID" value="XM_007694361.1"/>
</dbReference>
<accession>W6ZB31</accession>
<dbReference type="EMBL" id="KI964130">
    <property type="protein sequence ID" value="EUC40936.1"/>
    <property type="molecule type" value="Genomic_DNA"/>
</dbReference>
<gene>
    <name evidence="1" type="ORF">COCMIDRAFT_30220</name>
</gene>
<dbReference type="GeneID" id="19121639"/>
<dbReference type="AlphaFoldDB" id="W6ZB31"/>
<sequence length="251" mass="26807">MGAREGEEGEGSMVVLVGGECLGGLFQDWECLGGEERDMDWWSDIVACKLLKVKRIGVQEVGFGGGGDARCAGCGPLQDVGVYVMVYSTIRPLEQVYANQHVLAARIVDSVYVGGLGQPPAIQCLSQGIHLSTWAVTCRPSRTILMALEKLVFSYTWTVAQYNGQDIRARSVGADGSPRAGGYASAVGACPLGRSRGATSSRQALTLCVLAGGPQTPLKRPPFSLFPCQRRRFMAAWVSDVESVHSRPPIG</sequence>
<dbReference type="KEGG" id="bor:COCMIDRAFT_30220"/>
<evidence type="ECO:0000313" key="1">
    <source>
        <dbReference type="EMBL" id="EUC40936.1"/>
    </source>
</evidence>
<organism evidence="1 2">
    <name type="scientific">Bipolaris oryzae ATCC 44560</name>
    <dbReference type="NCBI Taxonomy" id="930090"/>
    <lineage>
        <taxon>Eukaryota</taxon>
        <taxon>Fungi</taxon>
        <taxon>Dikarya</taxon>
        <taxon>Ascomycota</taxon>
        <taxon>Pezizomycotina</taxon>
        <taxon>Dothideomycetes</taxon>
        <taxon>Pleosporomycetidae</taxon>
        <taxon>Pleosporales</taxon>
        <taxon>Pleosporineae</taxon>
        <taxon>Pleosporaceae</taxon>
        <taxon>Bipolaris</taxon>
    </lineage>
</organism>
<protein>
    <submittedName>
        <fullName evidence="1">Uncharacterized protein</fullName>
    </submittedName>
</protein>
<reference evidence="1 2" key="1">
    <citation type="journal article" date="2013" name="PLoS Genet.">
        <title>Comparative genome structure, secondary metabolite, and effector coding capacity across Cochliobolus pathogens.</title>
        <authorList>
            <person name="Condon B.J."/>
            <person name="Leng Y."/>
            <person name="Wu D."/>
            <person name="Bushley K.E."/>
            <person name="Ohm R.A."/>
            <person name="Otillar R."/>
            <person name="Martin J."/>
            <person name="Schackwitz W."/>
            <person name="Grimwood J."/>
            <person name="MohdZainudin N."/>
            <person name="Xue C."/>
            <person name="Wang R."/>
            <person name="Manning V.A."/>
            <person name="Dhillon B."/>
            <person name="Tu Z.J."/>
            <person name="Steffenson B.J."/>
            <person name="Salamov A."/>
            <person name="Sun H."/>
            <person name="Lowry S."/>
            <person name="LaButti K."/>
            <person name="Han J."/>
            <person name="Copeland A."/>
            <person name="Lindquist E."/>
            <person name="Barry K."/>
            <person name="Schmutz J."/>
            <person name="Baker S.E."/>
            <person name="Ciuffetti L.M."/>
            <person name="Grigoriev I.V."/>
            <person name="Zhong S."/>
            <person name="Turgeon B.G."/>
        </authorList>
    </citation>
    <scope>NUCLEOTIDE SEQUENCE [LARGE SCALE GENOMIC DNA]</scope>
    <source>
        <strain evidence="1 2">ATCC 44560</strain>
    </source>
</reference>
<proteinExistence type="predicted"/>